<organism evidence="1 2">
    <name type="scientific">Caerostris extrusa</name>
    <name type="common">Bark spider</name>
    <name type="synonym">Caerostris bankana</name>
    <dbReference type="NCBI Taxonomy" id="172846"/>
    <lineage>
        <taxon>Eukaryota</taxon>
        <taxon>Metazoa</taxon>
        <taxon>Ecdysozoa</taxon>
        <taxon>Arthropoda</taxon>
        <taxon>Chelicerata</taxon>
        <taxon>Arachnida</taxon>
        <taxon>Araneae</taxon>
        <taxon>Araneomorphae</taxon>
        <taxon>Entelegynae</taxon>
        <taxon>Araneoidea</taxon>
        <taxon>Araneidae</taxon>
        <taxon>Caerostris</taxon>
    </lineage>
</organism>
<keyword evidence="2" id="KW-1185">Reference proteome</keyword>
<evidence type="ECO:0000313" key="2">
    <source>
        <dbReference type="Proteomes" id="UP001054945"/>
    </source>
</evidence>
<proteinExistence type="predicted"/>
<accession>A0AAV4VHS9</accession>
<protein>
    <submittedName>
        <fullName evidence="1">Biotinidase</fullName>
    </submittedName>
</protein>
<reference evidence="1 2" key="1">
    <citation type="submission" date="2021-06" db="EMBL/GenBank/DDBJ databases">
        <title>Caerostris extrusa draft genome.</title>
        <authorList>
            <person name="Kono N."/>
            <person name="Arakawa K."/>
        </authorList>
    </citation>
    <scope>NUCLEOTIDE SEQUENCE [LARGE SCALE GENOMIC DNA]</scope>
</reference>
<dbReference type="AlphaFoldDB" id="A0AAV4VHS9"/>
<name>A0AAV4VHS9_CAEEX</name>
<gene>
    <name evidence="1" type="primary">BTD_1</name>
    <name evidence="1" type="ORF">CEXT_691941</name>
</gene>
<dbReference type="InterPro" id="IPR036526">
    <property type="entry name" value="C-N_Hydrolase_sf"/>
</dbReference>
<comment type="caution">
    <text evidence="1">The sequence shown here is derived from an EMBL/GenBank/DDBJ whole genome shotgun (WGS) entry which is preliminary data.</text>
</comment>
<evidence type="ECO:0000313" key="1">
    <source>
        <dbReference type="EMBL" id="GIY69015.1"/>
    </source>
</evidence>
<sequence length="86" mass="9462">MFVDQAPQMTSIQFWESWALGNNVTILASNIQIPGYMAVGSGIFHGQDGAFGVYFQSRWLLKTDCGKCAKAWCRSSGTGGQYHSHL</sequence>
<dbReference type="Proteomes" id="UP001054945">
    <property type="component" value="Unassembled WGS sequence"/>
</dbReference>
<dbReference type="EMBL" id="BPLR01014476">
    <property type="protein sequence ID" value="GIY69015.1"/>
    <property type="molecule type" value="Genomic_DNA"/>
</dbReference>
<dbReference type="Gene3D" id="3.60.110.10">
    <property type="entry name" value="Carbon-nitrogen hydrolase"/>
    <property type="match status" value="1"/>
</dbReference>